<evidence type="ECO:0000256" key="1">
    <source>
        <dbReference type="SAM" id="MobiDB-lite"/>
    </source>
</evidence>
<feature type="region of interest" description="Disordered" evidence="1">
    <location>
        <begin position="308"/>
        <end position="352"/>
    </location>
</feature>
<protein>
    <recommendedName>
        <fullName evidence="5">VanZ-like domain-containing protein</fullName>
    </recommendedName>
</protein>
<comment type="caution">
    <text evidence="3">The sequence shown here is derived from an EMBL/GenBank/DDBJ whole genome shotgun (WGS) entry which is preliminary data.</text>
</comment>
<reference evidence="3 4" key="1">
    <citation type="submission" date="2024-02" db="EMBL/GenBank/DDBJ databases">
        <title>Haloferula sargassicola NBRC 104335.</title>
        <authorList>
            <person name="Ichikawa N."/>
            <person name="Katano-Makiyama Y."/>
            <person name="Hidaka K."/>
        </authorList>
    </citation>
    <scope>NUCLEOTIDE SEQUENCE [LARGE SCALE GENOMIC DNA]</scope>
    <source>
        <strain evidence="3 4">NBRC 104335</strain>
    </source>
</reference>
<feature type="transmembrane region" description="Helical" evidence="2">
    <location>
        <begin position="267"/>
        <end position="286"/>
    </location>
</feature>
<organism evidence="3 4">
    <name type="scientific">Haloferula sargassicola</name>
    <dbReference type="NCBI Taxonomy" id="490096"/>
    <lineage>
        <taxon>Bacteria</taxon>
        <taxon>Pseudomonadati</taxon>
        <taxon>Verrucomicrobiota</taxon>
        <taxon>Verrucomicrobiia</taxon>
        <taxon>Verrucomicrobiales</taxon>
        <taxon>Verrucomicrobiaceae</taxon>
        <taxon>Haloferula</taxon>
    </lineage>
</organism>
<keyword evidence="2" id="KW-1133">Transmembrane helix</keyword>
<dbReference type="Proteomes" id="UP001476282">
    <property type="component" value="Unassembled WGS sequence"/>
</dbReference>
<evidence type="ECO:0000313" key="4">
    <source>
        <dbReference type="Proteomes" id="UP001476282"/>
    </source>
</evidence>
<gene>
    <name evidence="3" type="ORF">Hsar01_03398</name>
</gene>
<keyword evidence="2" id="KW-0812">Transmembrane</keyword>
<feature type="compositionally biased region" description="Pro residues" evidence="1">
    <location>
        <begin position="336"/>
        <end position="349"/>
    </location>
</feature>
<feature type="transmembrane region" description="Helical" evidence="2">
    <location>
        <begin position="425"/>
        <end position="442"/>
    </location>
</feature>
<name>A0ABP9UTV7_9BACT</name>
<keyword evidence="2" id="KW-0472">Membrane</keyword>
<feature type="transmembrane region" description="Helical" evidence="2">
    <location>
        <begin position="373"/>
        <end position="405"/>
    </location>
</feature>
<dbReference type="EMBL" id="BAABRI010000021">
    <property type="protein sequence ID" value="GAA5484157.1"/>
    <property type="molecule type" value="Genomic_DNA"/>
</dbReference>
<evidence type="ECO:0000256" key="2">
    <source>
        <dbReference type="SAM" id="Phobius"/>
    </source>
</evidence>
<feature type="transmembrane region" description="Helical" evidence="2">
    <location>
        <begin position="237"/>
        <end position="255"/>
    </location>
</feature>
<sequence length="458" mass="49689">MDPAGFGKNGELPRKGGAVRAAGHSWASHGLPEGIALGSAAVGRNVEAVIRWPASLPLRWLSLAGLVVLTLALYHLRFVPIAHRVNGDGGFSRQLDGWEVLGPPPDRSGSGKNRVIRYFRTGPRRPNSAVVCWLGPVNDLRFLRVRSEVRWAEVVPGGAYWAKPRLALVTRSADGKLGYPRDHASFLATGTKPWHVEESVYELVPELPEVGLAFQMLARRGSFEIRSIEITALRQRSWVPAATALLLAGWFTWVLTWLHGARHPASLARRSATAVLLVAAAWYLILPGARMQFRPLIGTFVTGATPALPDPPPVAAQPASRGKPTPPSRPTDQPSATPPPALEPGPAASPPAEIRRVPRVTRFLRMADLKFRFVHLLAFLGLSLAAFITAAGLRPLPLLAALALLSEVVSDWHDRAADLGDLLDLAWDLLGILLAMLVFRAVKRGLARWRSPPPLAGR</sequence>
<accession>A0ABP9UTV7</accession>
<feature type="transmembrane region" description="Helical" evidence="2">
    <location>
        <begin position="58"/>
        <end position="76"/>
    </location>
</feature>
<evidence type="ECO:0008006" key="5">
    <source>
        <dbReference type="Google" id="ProtNLM"/>
    </source>
</evidence>
<evidence type="ECO:0000313" key="3">
    <source>
        <dbReference type="EMBL" id="GAA5484157.1"/>
    </source>
</evidence>
<proteinExistence type="predicted"/>
<keyword evidence="4" id="KW-1185">Reference proteome</keyword>